<gene>
    <name evidence="1" type="ORF">F5148DRAFT_642545</name>
</gene>
<comment type="caution">
    <text evidence="1">The sequence shown here is derived from an EMBL/GenBank/DDBJ whole genome shotgun (WGS) entry which is preliminary data.</text>
</comment>
<sequence>MSRSITHVGLALFHTPTFPTQWVLAFSTHELFQERVMCRALRQSVNGLNEYWETCESSPTSFNRSAILGGVIHIGIVYMSMEDLLKEFSAKGTVVSETYLPSHSDRFCVQSLLRLSKGRAVLPTTDEFKLMDLIRGRVSQVEASQASRAFKSYPVVELKDGGIRMANSAY</sequence>
<protein>
    <submittedName>
        <fullName evidence="1">Uncharacterized protein</fullName>
    </submittedName>
</protein>
<dbReference type="Proteomes" id="UP001207468">
    <property type="component" value="Unassembled WGS sequence"/>
</dbReference>
<name>A0ACC0TUH3_9AGAM</name>
<evidence type="ECO:0000313" key="2">
    <source>
        <dbReference type="Proteomes" id="UP001207468"/>
    </source>
</evidence>
<reference evidence="1" key="1">
    <citation type="submission" date="2021-03" db="EMBL/GenBank/DDBJ databases">
        <title>Evolutionary priming and transition to the ectomycorrhizal habit in an iconic lineage of mushroom-forming fungi: is preadaptation a requirement?</title>
        <authorList>
            <consortium name="DOE Joint Genome Institute"/>
            <person name="Looney B.P."/>
            <person name="Miyauchi S."/>
            <person name="Morin E."/>
            <person name="Drula E."/>
            <person name="Courty P.E."/>
            <person name="Chicoki N."/>
            <person name="Fauchery L."/>
            <person name="Kohler A."/>
            <person name="Kuo A."/>
            <person name="LaButti K."/>
            <person name="Pangilinan J."/>
            <person name="Lipzen A."/>
            <person name="Riley R."/>
            <person name="Andreopoulos W."/>
            <person name="He G."/>
            <person name="Johnson J."/>
            <person name="Barry K.W."/>
            <person name="Grigoriev I.V."/>
            <person name="Nagy L."/>
            <person name="Hibbett D."/>
            <person name="Henrissat B."/>
            <person name="Matheny P.B."/>
            <person name="Labbe J."/>
            <person name="Martin A.F."/>
        </authorList>
    </citation>
    <scope>NUCLEOTIDE SEQUENCE</scope>
    <source>
        <strain evidence="1">BPL698</strain>
    </source>
</reference>
<organism evidence="1 2">
    <name type="scientific">Russula earlei</name>
    <dbReference type="NCBI Taxonomy" id="71964"/>
    <lineage>
        <taxon>Eukaryota</taxon>
        <taxon>Fungi</taxon>
        <taxon>Dikarya</taxon>
        <taxon>Basidiomycota</taxon>
        <taxon>Agaricomycotina</taxon>
        <taxon>Agaricomycetes</taxon>
        <taxon>Russulales</taxon>
        <taxon>Russulaceae</taxon>
        <taxon>Russula</taxon>
    </lineage>
</organism>
<accession>A0ACC0TUH3</accession>
<dbReference type="EMBL" id="JAGFNK010000494">
    <property type="protein sequence ID" value="KAI9449526.1"/>
    <property type="molecule type" value="Genomic_DNA"/>
</dbReference>
<evidence type="ECO:0000313" key="1">
    <source>
        <dbReference type="EMBL" id="KAI9449526.1"/>
    </source>
</evidence>
<proteinExistence type="predicted"/>
<keyword evidence="2" id="KW-1185">Reference proteome</keyword>